<evidence type="ECO:0000256" key="9">
    <source>
        <dbReference type="ARBA" id="ARBA00023170"/>
    </source>
</evidence>
<keyword evidence="9" id="KW-0675">Receptor</keyword>
<evidence type="ECO:0000259" key="13">
    <source>
        <dbReference type="Pfam" id="PF00593"/>
    </source>
</evidence>
<keyword evidence="3 11" id="KW-0813">Transport</keyword>
<feature type="domain" description="TonB-dependent receptor plug" evidence="14">
    <location>
        <begin position="69"/>
        <end position="178"/>
    </location>
</feature>
<dbReference type="Gene3D" id="2.40.170.20">
    <property type="entry name" value="TonB-dependent receptor, beta-barrel domain"/>
    <property type="match status" value="1"/>
</dbReference>
<dbReference type="GO" id="GO:0044718">
    <property type="term" value="P:siderophore transmembrane transport"/>
    <property type="evidence" value="ECO:0007669"/>
    <property type="project" value="TreeGrafter"/>
</dbReference>
<evidence type="ECO:0000256" key="11">
    <source>
        <dbReference type="PROSITE-ProRule" id="PRU01360"/>
    </source>
</evidence>
<dbReference type="Pfam" id="PF00593">
    <property type="entry name" value="TonB_dep_Rec_b-barrel"/>
    <property type="match status" value="1"/>
</dbReference>
<dbReference type="Proteomes" id="UP000494269">
    <property type="component" value="Unassembled WGS sequence"/>
</dbReference>
<dbReference type="AlphaFoldDB" id="A0A6S7ADK1"/>
<gene>
    <name evidence="15" type="primary">btuB_2</name>
    <name evidence="15" type="ORF">LMG3441_00800</name>
</gene>
<keyword evidence="7 12" id="KW-0798">TonB box</keyword>
<evidence type="ECO:0000256" key="8">
    <source>
        <dbReference type="ARBA" id="ARBA00023136"/>
    </source>
</evidence>
<protein>
    <submittedName>
        <fullName evidence="15">Vitamin B12 transporter BtuB</fullName>
    </submittedName>
</protein>
<evidence type="ECO:0000313" key="16">
    <source>
        <dbReference type="Proteomes" id="UP000494269"/>
    </source>
</evidence>
<evidence type="ECO:0000256" key="12">
    <source>
        <dbReference type="RuleBase" id="RU003357"/>
    </source>
</evidence>
<keyword evidence="6" id="KW-0732">Signal</keyword>
<evidence type="ECO:0000256" key="6">
    <source>
        <dbReference type="ARBA" id="ARBA00022729"/>
    </source>
</evidence>
<dbReference type="InterPro" id="IPR012910">
    <property type="entry name" value="Plug_dom"/>
</dbReference>
<dbReference type="GO" id="GO:0015344">
    <property type="term" value="F:siderophore uptake transmembrane transporter activity"/>
    <property type="evidence" value="ECO:0007669"/>
    <property type="project" value="TreeGrafter"/>
</dbReference>
<dbReference type="Gene3D" id="2.170.130.10">
    <property type="entry name" value="TonB-dependent receptor, plug domain"/>
    <property type="match status" value="1"/>
</dbReference>
<proteinExistence type="inferred from homology"/>
<name>A0A6S7ADK1_9BURK</name>
<evidence type="ECO:0000313" key="15">
    <source>
        <dbReference type="EMBL" id="CAB3665712.1"/>
    </source>
</evidence>
<keyword evidence="4 11" id="KW-1134">Transmembrane beta strand</keyword>
<feature type="domain" description="TonB-dependent receptor-like beta-barrel" evidence="13">
    <location>
        <begin position="288"/>
        <end position="664"/>
    </location>
</feature>
<evidence type="ECO:0000256" key="7">
    <source>
        <dbReference type="ARBA" id="ARBA00023077"/>
    </source>
</evidence>
<dbReference type="GO" id="GO:0009279">
    <property type="term" value="C:cell outer membrane"/>
    <property type="evidence" value="ECO:0007669"/>
    <property type="project" value="UniProtKB-SubCell"/>
</dbReference>
<dbReference type="RefSeq" id="WP_217483335.1">
    <property type="nucleotide sequence ID" value="NZ_CADIJQ010000001.1"/>
</dbReference>
<dbReference type="EMBL" id="CADIJQ010000001">
    <property type="protein sequence ID" value="CAB3665712.1"/>
    <property type="molecule type" value="Genomic_DNA"/>
</dbReference>
<evidence type="ECO:0000256" key="4">
    <source>
        <dbReference type="ARBA" id="ARBA00022452"/>
    </source>
</evidence>
<evidence type="ECO:0000259" key="14">
    <source>
        <dbReference type="Pfam" id="PF07715"/>
    </source>
</evidence>
<evidence type="ECO:0000256" key="2">
    <source>
        <dbReference type="ARBA" id="ARBA00009810"/>
    </source>
</evidence>
<evidence type="ECO:0000256" key="3">
    <source>
        <dbReference type="ARBA" id="ARBA00022448"/>
    </source>
</evidence>
<dbReference type="CDD" id="cd01347">
    <property type="entry name" value="ligand_gated_channel"/>
    <property type="match status" value="1"/>
</dbReference>
<dbReference type="PROSITE" id="PS52016">
    <property type="entry name" value="TONB_DEPENDENT_REC_3"/>
    <property type="match status" value="1"/>
</dbReference>
<comment type="similarity">
    <text evidence="2 11 12">Belongs to the TonB-dependent receptor family.</text>
</comment>
<sequence length="702" mass="77652">MNRIIAAPPPCLNAHGTRLKTGLAAVIAALAPIYAGAQTQSSTLPSIQVEGERSPSLTVPNTAQAQEKIQQIPGGVEVVGDKEWRDTQASTIKDILDYTPGVFAQPKWGADTRLSIRGSGLSRYYHLRGINLYQDGVPLTNADGSSDFQWIDPTAYRYTEVYKGANALRFGSSTLGGAINFVSPTGRDSSAFQGRVDTGSFGWWRAQAATGFADDHLDGYITGSWQRQDGYREQSSGDAQHVSGNLGWRLSDTAETRFFVSAMRVRQEIPGSVTRDQALNDPRKAAASNVENDWQRNVDGARLTNRTVVVRGDNQYEFGAWYSQTHLKHPIYQYLDNVYDDYGAYTRVTNTSQLAGHDNRFTVGVTWSAGTVDADNYVNTGGHKGDKLSATRDRSDNLAIYGENAFDIVPGISLIAGAQYLYANRDRRDRYNGGGPTIRTGEKSYDFFNPKLGVLWQVDPQSQVYANVSRSAEAPTFGDMNFSTANDLARLKPQRATTLEIGTRGQQRDIGWDVSLYRAWVKDEFQCVSTMWDICGQTTNLDKTIHQGLEAGLNWTFLRGLLASGAQTDSLILNAAYTFSDFRFDSDKDWGNNHIPGVPRHYLRAEVLYKHPSGFYIGPNVEWVPQAYFVDNANTLKTASYALLGARLGWENSRYSFYLEGRNLTNRKYIASASTTDRATADSALFEPGTGRGVYAGVQMHY</sequence>
<dbReference type="SUPFAM" id="SSF56935">
    <property type="entry name" value="Porins"/>
    <property type="match status" value="1"/>
</dbReference>
<dbReference type="InterPro" id="IPR039426">
    <property type="entry name" value="TonB-dep_rcpt-like"/>
</dbReference>
<dbReference type="PANTHER" id="PTHR30069:SF29">
    <property type="entry name" value="HEMOGLOBIN AND HEMOGLOBIN-HAPTOGLOBIN-BINDING PROTEIN 1-RELATED"/>
    <property type="match status" value="1"/>
</dbReference>
<evidence type="ECO:0000256" key="10">
    <source>
        <dbReference type="ARBA" id="ARBA00023237"/>
    </source>
</evidence>
<dbReference type="InterPro" id="IPR037066">
    <property type="entry name" value="Plug_dom_sf"/>
</dbReference>
<keyword evidence="8 11" id="KW-0472">Membrane</keyword>
<keyword evidence="16" id="KW-1185">Reference proteome</keyword>
<evidence type="ECO:0000256" key="1">
    <source>
        <dbReference type="ARBA" id="ARBA00004571"/>
    </source>
</evidence>
<organism evidence="15 16">
    <name type="scientific">Achromobacter kerstersii</name>
    <dbReference type="NCBI Taxonomy" id="1353890"/>
    <lineage>
        <taxon>Bacteria</taxon>
        <taxon>Pseudomonadati</taxon>
        <taxon>Pseudomonadota</taxon>
        <taxon>Betaproteobacteria</taxon>
        <taxon>Burkholderiales</taxon>
        <taxon>Alcaligenaceae</taxon>
        <taxon>Achromobacter</taxon>
    </lineage>
</organism>
<comment type="subcellular location">
    <subcellularLocation>
        <location evidence="1 11">Cell outer membrane</location>
        <topology evidence="1 11">Multi-pass membrane protein</topology>
    </subcellularLocation>
</comment>
<keyword evidence="5 11" id="KW-0812">Transmembrane</keyword>
<keyword evidence="10 11" id="KW-0998">Cell outer membrane</keyword>
<evidence type="ECO:0000256" key="5">
    <source>
        <dbReference type="ARBA" id="ARBA00022692"/>
    </source>
</evidence>
<dbReference type="InterPro" id="IPR000531">
    <property type="entry name" value="Beta-barrel_TonB"/>
</dbReference>
<dbReference type="PANTHER" id="PTHR30069">
    <property type="entry name" value="TONB-DEPENDENT OUTER MEMBRANE RECEPTOR"/>
    <property type="match status" value="1"/>
</dbReference>
<dbReference type="InterPro" id="IPR036942">
    <property type="entry name" value="Beta-barrel_TonB_sf"/>
</dbReference>
<dbReference type="Pfam" id="PF07715">
    <property type="entry name" value="Plug"/>
    <property type="match status" value="1"/>
</dbReference>
<reference evidence="15 16" key="1">
    <citation type="submission" date="2020-04" db="EMBL/GenBank/DDBJ databases">
        <authorList>
            <person name="De Canck E."/>
        </authorList>
    </citation>
    <scope>NUCLEOTIDE SEQUENCE [LARGE SCALE GENOMIC DNA]</scope>
    <source>
        <strain evidence="15 16">LMG 3441</strain>
    </source>
</reference>
<accession>A0A6S7ADK1</accession>